<keyword evidence="1" id="KW-1133">Transmembrane helix</keyword>
<organism evidence="3 4">
    <name type="scientific">Jeotgalibaca dankookensis</name>
    <dbReference type="NCBI Taxonomy" id="708126"/>
    <lineage>
        <taxon>Bacteria</taxon>
        <taxon>Bacillati</taxon>
        <taxon>Bacillota</taxon>
        <taxon>Bacilli</taxon>
        <taxon>Lactobacillales</taxon>
        <taxon>Carnobacteriaceae</taxon>
        <taxon>Jeotgalibaca</taxon>
    </lineage>
</organism>
<sequence>MKTKGKKILIGFLILIIVISSAFFLYINDYYKATEEALLGLQSTATIEVSGEDPTLFYPQNEELPNAGVIFYPGGKVESDAYSLFLNRISQKGYAVFLVDMPFNLAVFDIDAAEDIIETNSHINEWYLVGHSLGGSMAAIFAEKTDKELAGLVLLAAYSTVDLSQANFPVLSLYGSEDKVIARDKLLEYRDMLPDNHVEIVIQGGNHAQFGNYGPQKGDGKPTITSQKQQKITIEQIYSFIDTNGSD</sequence>
<gene>
    <name evidence="3" type="ORF">BW727_101004</name>
</gene>
<dbReference type="EMBL" id="CP019728">
    <property type="protein sequence ID" value="AQS53374.1"/>
    <property type="molecule type" value="Genomic_DNA"/>
</dbReference>
<dbReference type="GO" id="GO:0016787">
    <property type="term" value="F:hydrolase activity"/>
    <property type="evidence" value="ECO:0007669"/>
    <property type="project" value="InterPro"/>
</dbReference>
<protein>
    <recommendedName>
        <fullName evidence="2">Alpha/beta hydrolase fold-5 domain-containing protein</fullName>
    </recommendedName>
</protein>
<dbReference type="AlphaFoldDB" id="A0A1S6IP87"/>
<dbReference type="OrthoDB" id="9780932at2"/>
<keyword evidence="1" id="KW-0812">Transmembrane</keyword>
<dbReference type="InterPro" id="IPR029059">
    <property type="entry name" value="AB_hydrolase_5"/>
</dbReference>
<name>A0A1S6IP87_9LACT</name>
<proteinExistence type="predicted"/>
<evidence type="ECO:0000256" key="1">
    <source>
        <dbReference type="SAM" id="Phobius"/>
    </source>
</evidence>
<dbReference type="RefSeq" id="WP_062470117.1">
    <property type="nucleotide sequence ID" value="NZ_BBYN01000018.1"/>
</dbReference>
<dbReference type="InterPro" id="IPR029058">
    <property type="entry name" value="AB_hydrolase_fold"/>
</dbReference>
<evidence type="ECO:0000313" key="3">
    <source>
        <dbReference type="EMBL" id="AQS53374.1"/>
    </source>
</evidence>
<keyword evidence="4" id="KW-1185">Reference proteome</keyword>
<evidence type="ECO:0000259" key="2">
    <source>
        <dbReference type="Pfam" id="PF12695"/>
    </source>
</evidence>
<keyword evidence="1" id="KW-0472">Membrane</keyword>
<dbReference type="SUPFAM" id="SSF53474">
    <property type="entry name" value="alpha/beta-Hydrolases"/>
    <property type="match status" value="1"/>
</dbReference>
<accession>A0A1S6IP87</accession>
<dbReference type="KEGG" id="jda:BW727_101004"/>
<dbReference type="Gene3D" id="3.40.50.1820">
    <property type="entry name" value="alpha/beta hydrolase"/>
    <property type="match status" value="1"/>
</dbReference>
<reference evidence="3 4" key="1">
    <citation type="journal article" date="2014" name="Int. J. Syst. Evol. Microbiol.">
        <title>Jeotgalibaca dankookensis gen. nov., sp. nov., a member of the family Carnobacteriaceae, isolated from seujeot (Korean traditional food).</title>
        <authorList>
            <person name="Lee D.G."/>
            <person name="Trujillo M.E."/>
            <person name="Kang H."/>
            <person name="Ahn T.Y."/>
        </authorList>
    </citation>
    <scope>NUCLEOTIDE SEQUENCE [LARGE SCALE GENOMIC DNA]</scope>
    <source>
        <strain evidence="3 4">EX-07</strain>
    </source>
</reference>
<feature type="domain" description="Alpha/beta hydrolase fold-5" evidence="2">
    <location>
        <begin position="68"/>
        <end position="230"/>
    </location>
</feature>
<dbReference type="STRING" id="708126.BW727_101004"/>
<dbReference type="Pfam" id="PF12695">
    <property type="entry name" value="Abhydrolase_5"/>
    <property type="match status" value="1"/>
</dbReference>
<evidence type="ECO:0000313" key="4">
    <source>
        <dbReference type="Proteomes" id="UP000188993"/>
    </source>
</evidence>
<dbReference type="Proteomes" id="UP000188993">
    <property type="component" value="Chromosome"/>
</dbReference>
<feature type="transmembrane region" description="Helical" evidence="1">
    <location>
        <begin position="7"/>
        <end position="27"/>
    </location>
</feature>